<evidence type="ECO:0000313" key="3">
    <source>
        <dbReference type="Proteomes" id="UP001525961"/>
    </source>
</evidence>
<keyword evidence="2" id="KW-0255">Endonuclease</keyword>
<sequence length="150" mass="17096">MSRPWLSEQIQAEVRQRAKGLCEYCHASEQWQYVQFTIDHIMPVVAGGSNDIDNLALACFHCNRRKGRSQAALDSESGETVQLFNPRCDRWRKHFRWSEDCLRLIGTTPIGRATIEALALNRERILGIRAADYAVGRHPPSEDISPIHPN</sequence>
<reference evidence="2 3" key="1">
    <citation type="journal article" date="2022" name="Front. Microbiol.">
        <title>High genomic differentiation and limited gene flow indicate recent cryptic speciation within the genus Laspinema (cyanobacteria).</title>
        <authorList>
            <person name="Stanojkovic A."/>
            <person name="Skoupy S."/>
            <person name="Skaloud P."/>
            <person name="Dvorak P."/>
        </authorList>
    </citation>
    <scope>NUCLEOTIDE SEQUENCE [LARGE SCALE GENOMIC DNA]</scope>
    <source>
        <strain evidence="2 3">D3b</strain>
    </source>
</reference>
<dbReference type="InterPro" id="IPR003615">
    <property type="entry name" value="HNH_nuc"/>
</dbReference>
<dbReference type="Pfam" id="PF01844">
    <property type="entry name" value="HNH"/>
    <property type="match status" value="1"/>
</dbReference>
<keyword evidence="3" id="KW-1185">Reference proteome</keyword>
<feature type="domain" description="HNH nuclease" evidence="1">
    <location>
        <begin position="9"/>
        <end position="64"/>
    </location>
</feature>
<dbReference type="GO" id="GO:0004519">
    <property type="term" value="F:endonuclease activity"/>
    <property type="evidence" value="ECO:0007669"/>
    <property type="project" value="UniProtKB-KW"/>
</dbReference>
<dbReference type="EMBL" id="JAMXFA010000003">
    <property type="protein sequence ID" value="MCT7976640.1"/>
    <property type="molecule type" value="Genomic_DNA"/>
</dbReference>
<dbReference type="Proteomes" id="UP001525961">
    <property type="component" value="Unassembled WGS sequence"/>
</dbReference>
<evidence type="ECO:0000313" key="2">
    <source>
        <dbReference type="EMBL" id="MCT7976640.1"/>
    </source>
</evidence>
<proteinExistence type="predicted"/>
<comment type="caution">
    <text evidence="2">The sequence shown here is derived from an EMBL/GenBank/DDBJ whole genome shotgun (WGS) entry which is preliminary data.</text>
</comment>
<dbReference type="PANTHER" id="PTHR33877:SF1">
    <property type="entry name" value="TYPE IV METHYL-DIRECTED RESTRICTION ENZYME ECOKMCRA"/>
    <property type="match status" value="1"/>
</dbReference>
<protein>
    <submittedName>
        <fullName evidence="2">HNH endonuclease</fullName>
    </submittedName>
</protein>
<keyword evidence="2" id="KW-0540">Nuclease</keyword>
<dbReference type="PANTHER" id="PTHR33877">
    <property type="entry name" value="SLL1193 PROTEIN"/>
    <property type="match status" value="1"/>
</dbReference>
<evidence type="ECO:0000259" key="1">
    <source>
        <dbReference type="SMART" id="SM00507"/>
    </source>
</evidence>
<organism evidence="2 3">
    <name type="scientific">Laspinema olomoucense D3b</name>
    <dbReference type="NCBI Taxonomy" id="2953688"/>
    <lineage>
        <taxon>Bacteria</taxon>
        <taxon>Bacillati</taxon>
        <taxon>Cyanobacteriota</taxon>
        <taxon>Cyanophyceae</taxon>
        <taxon>Oscillatoriophycideae</taxon>
        <taxon>Oscillatoriales</taxon>
        <taxon>Laspinemataceae</taxon>
        <taxon>Laspinema</taxon>
        <taxon>Laspinema olomoucense</taxon>
    </lineage>
</organism>
<dbReference type="InterPro" id="IPR002711">
    <property type="entry name" value="HNH"/>
</dbReference>
<accession>A0ABT2N5J8</accession>
<dbReference type="RefSeq" id="WP_261234433.1">
    <property type="nucleotide sequence ID" value="NZ_JAMXFA010000003.1"/>
</dbReference>
<dbReference type="SMART" id="SM00507">
    <property type="entry name" value="HNHc"/>
    <property type="match status" value="1"/>
</dbReference>
<name>A0ABT2N5J8_9CYAN</name>
<dbReference type="InterPro" id="IPR052892">
    <property type="entry name" value="NA-targeting_endonuclease"/>
</dbReference>
<dbReference type="Gene3D" id="1.10.30.50">
    <property type="match status" value="1"/>
</dbReference>
<dbReference type="CDD" id="cd00085">
    <property type="entry name" value="HNHc"/>
    <property type="match status" value="1"/>
</dbReference>
<gene>
    <name evidence="2" type="ORF">NG792_02730</name>
</gene>
<keyword evidence="2" id="KW-0378">Hydrolase</keyword>